<proteinExistence type="predicted"/>
<comment type="caution">
    <text evidence="1">The sequence shown here is derived from an EMBL/GenBank/DDBJ whole genome shotgun (WGS) entry which is preliminary data.</text>
</comment>
<dbReference type="Proteomes" id="UP000024635">
    <property type="component" value="Unassembled WGS sequence"/>
</dbReference>
<accession>A0A016UXY0</accession>
<organism evidence="1 2">
    <name type="scientific">Ancylostoma ceylanicum</name>
    <dbReference type="NCBI Taxonomy" id="53326"/>
    <lineage>
        <taxon>Eukaryota</taxon>
        <taxon>Metazoa</taxon>
        <taxon>Ecdysozoa</taxon>
        <taxon>Nematoda</taxon>
        <taxon>Chromadorea</taxon>
        <taxon>Rhabditida</taxon>
        <taxon>Rhabditina</taxon>
        <taxon>Rhabditomorpha</taxon>
        <taxon>Strongyloidea</taxon>
        <taxon>Ancylostomatidae</taxon>
        <taxon>Ancylostomatinae</taxon>
        <taxon>Ancylostoma</taxon>
    </lineage>
</organism>
<gene>
    <name evidence="1" type="primary">Acey_s0024.g964</name>
    <name evidence="1" type="ORF">Y032_0024g964</name>
</gene>
<reference evidence="2" key="1">
    <citation type="journal article" date="2015" name="Nat. Genet.">
        <title>The genome and transcriptome of the zoonotic hookworm Ancylostoma ceylanicum identify infection-specific gene families.</title>
        <authorList>
            <person name="Schwarz E.M."/>
            <person name="Hu Y."/>
            <person name="Antoshechkin I."/>
            <person name="Miller M.M."/>
            <person name="Sternberg P.W."/>
            <person name="Aroian R.V."/>
        </authorList>
    </citation>
    <scope>NUCLEOTIDE SEQUENCE</scope>
    <source>
        <strain evidence="2">HY135</strain>
    </source>
</reference>
<evidence type="ECO:0000313" key="2">
    <source>
        <dbReference type="Proteomes" id="UP000024635"/>
    </source>
</evidence>
<dbReference type="OrthoDB" id="9979716at2759"/>
<sequence length="80" mass="8761">MIPFQKIHTSNAISVRFFDHVPCDPHSTAAALPSLVMNVSTTERCESSLLAGFLYYSKGSEVDRLSLCTLASLMVLIKLS</sequence>
<dbReference type="AlphaFoldDB" id="A0A016UXY0"/>
<dbReference type="STRING" id="53326.A0A016UXY0"/>
<evidence type="ECO:0000313" key="1">
    <source>
        <dbReference type="EMBL" id="EYC19607.1"/>
    </source>
</evidence>
<dbReference type="EMBL" id="JARK01001360">
    <property type="protein sequence ID" value="EYC19607.1"/>
    <property type="molecule type" value="Genomic_DNA"/>
</dbReference>
<keyword evidence="2" id="KW-1185">Reference proteome</keyword>
<name>A0A016UXY0_9BILA</name>
<protein>
    <submittedName>
        <fullName evidence="1">Uncharacterized protein</fullName>
    </submittedName>
</protein>